<dbReference type="RefSeq" id="XP_011134045.1">
    <property type="nucleotide sequence ID" value="XM_011135743.1"/>
</dbReference>
<dbReference type="VEuPathDB" id="CryptoDB:GNI_081880"/>
<feature type="region of interest" description="Disordered" evidence="1">
    <location>
        <begin position="172"/>
        <end position="209"/>
    </location>
</feature>
<name>A0A023B699_GRENI</name>
<dbReference type="GeneID" id="22912967"/>
<reference evidence="2" key="1">
    <citation type="submission" date="2013-12" db="EMBL/GenBank/DDBJ databases">
        <authorList>
            <person name="Omoto C.K."/>
            <person name="Sibley D."/>
            <person name="Venepally P."/>
            <person name="Hadjithomas M."/>
            <person name="Karamycheva S."/>
            <person name="Brunk B."/>
            <person name="Roos D."/>
            <person name="Caler E."/>
            <person name="Lorenzi H."/>
        </authorList>
    </citation>
    <scope>NUCLEOTIDE SEQUENCE</scope>
</reference>
<gene>
    <name evidence="2" type="ORF">GNI_081880</name>
</gene>
<organism evidence="2 3">
    <name type="scientific">Gregarina niphandrodes</name>
    <name type="common">Septate eugregarine</name>
    <dbReference type="NCBI Taxonomy" id="110365"/>
    <lineage>
        <taxon>Eukaryota</taxon>
        <taxon>Sar</taxon>
        <taxon>Alveolata</taxon>
        <taxon>Apicomplexa</taxon>
        <taxon>Conoidasida</taxon>
        <taxon>Gregarinasina</taxon>
        <taxon>Eugregarinorida</taxon>
        <taxon>Gregarinidae</taxon>
        <taxon>Gregarina</taxon>
    </lineage>
</organism>
<evidence type="ECO:0000313" key="2">
    <source>
        <dbReference type="EMBL" id="EZG65887.1"/>
    </source>
</evidence>
<evidence type="ECO:0000256" key="1">
    <source>
        <dbReference type="SAM" id="MobiDB-lite"/>
    </source>
</evidence>
<accession>A0A023B699</accession>
<dbReference type="EMBL" id="AFNH02000613">
    <property type="protein sequence ID" value="EZG65887.1"/>
    <property type="molecule type" value="Genomic_DNA"/>
</dbReference>
<dbReference type="Proteomes" id="UP000019763">
    <property type="component" value="Unassembled WGS sequence"/>
</dbReference>
<feature type="compositionally biased region" description="Polar residues" evidence="1">
    <location>
        <begin position="183"/>
        <end position="193"/>
    </location>
</feature>
<protein>
    <submittedName>
        <fullName evidence="2">Uncharacterized protein</fullName>
    </submittedName>
</protein>
<sequence length="209" mass="23737">MRGPVTSIVGPNTVFAALATTVIMSHGLFGRNKDDEEVYVVDKDEIIGVQKEAVWKKRNMAKDLKTAWTFKAHPVTVTQLRDAYCAGKGNVLNINVGAAVQLRKLDVSADSRRRVCHYWQCWNGSKVEELFGGRHGRAWQMGTDETREVEFNFDVKGEAVLILEKRRDTVSREEHRRLKKSKQTQSQEPSQVASVRLPLGERRNPFLSK</sequence>
<keyword evidence="3" id="KW-1185">Reference proteome</keyword>
<feature type="compositionally biased region" description="Basic and acidic residues" evidence="1">
    <location>
        <begin position="199"/>
        <end position="209"/>
    </location>
</feature>
<dbReference type="AlphaFoldDB" id="A0A023B699"/>
<comment type="caution">
    <text evidence="2">The sequence shown here is derived from an EMBL/GenBank/DDBJ whole genome shotgun (WGS) entry which is preliminary data.</text>
</comment>
<proteinExistence type="predicted"/>
<evidence type="ECO:0000313" key="3">
    <source>
        <dbReference type="Proteomes" id="UP000019763"/>
    </source>
</evidence>